<evidence type="ECO:0000256" key="3">
    <source>
        <dbReference type="ARBA" id="ARBA00023125"/>
    </source>
</evidence>
<keyword evidence="9" id="KW-1185">Reference proteome</keyword>
<accession>C5FS09</accession>
<evidence type="ECO:0000256" key="5">
    <source>
        <dbReference type="ARBA" id="ARBA00023242"/>
    </source>
</evidence>
<dbReference type="VEuPathDB" id="FungiDB:MCYG_05481"/>
<dbReference type="InterPro" id="IPR036864">
    <property type="entry name" value="Zn2-C6_fun-type_DNA-bd_sf"/>
</dbReference>
<dbReference type="PANTHER" id="PTHR37534">
    <property type="entry name" value="TRANSCRIPTIONAL ACTIVATOR PROTEIN UGA3"/>
    <property type="match status" value="1"/>
</dbReference>
<dbReference type="AlphaFoldDB" id="C5FS09"/>
<feature type="compositionally biased region" description="Polar residues" evidence="6">
    <location>
        <begin position="165"/>
        <end position="178"/>
    </location>
</feature>
<dbReference type="OrthoDB" id="5229455at2759"/>
<evidence type="ECO:0000259" key="7">
    <source>
        <dbReference type="SMART" id="SM00066"/>
    </source>
</evidence>
<keyword evidence="4" id="KW-0804">Transcription</keyword>
<dbReference type="Pfam" id="PF00172">
    <property type="entry name" value="Zn_clus"/>
    <property type="match status" value="1"/>
</dbReference>
<keyword evidence="3" id="KW-0238">DNA-binding</keyword>
<dbReference type="SUPFAM" id="SSF57701">
    <property type="entry name" value="Zn2/Cys6 DNA-binding domain"/>
    <property type="match status" value="1"/>
</dbReference>
<protein>
    <submittedName>
        <fullName evidence="8">C6 zinc finger domain-containing protein</fullName>
    </submittedName>
</protein>
<reference evidence="9" key="1">
    <citation type="journal article" date="2012" name="MBio">
        <title>Comparative genome analysis of Trichophyton rubrum and related dermatophytes reveals candidate genes involved in infection.</title>
        <authorList>
            <person name="Martinez D.A."/>
            <person name="Oliver B.G."/>
            <person name="Graeser Y."/>
            <person name="Goldberg J.M."/>
            <person name="Li W."/>
            <person name="Martinez-Rossi N.M."/>
            <person name="Monod M."/>
            <person name="Shelest E."/>
            <person name="Barton R.C."/>
            <person name="Birch E."/>
            <person name="Brakhage A.A."/>
            <person name="Chen Z."/>
            <person name="Gurr S.J."/>
            <person name="Heiman D."/>
            <person name="Heitman J."/>
            <person name="Kosti I."/>
            <person name="Rossi A."/>
            <person name="Saif S."/>
            <person name="Samalova M."/>
            <person name="Saunders C.W."/>
            <person name="Shea T."/>
            <person name="Summerbell R.C."/>
            <person name="Xu J."/>
            <person name="Young S."/>
            <person name="Zeng Q."/>
            <person name="Birren B.W."/>
            <person name="Cuomo C.A."/>
            <person name="White T.C."/>
        </authorList>
    </citation>
    <scope>NUCLEOTIDE SEQUENCE [LARGE SCALE GENOMIC DNA]</scope>
    <source>
        <strain evidence="9">ATCC MYA-4605 / CBS 113480</strain>
    </source>
</reference>
<comment type="subcellular location">
    <subcellularLocation>
        <location evidence="1">Nucleus</location>
    </subcellularLocation>
</comment>
<dbReference type="GO" id="GO:0000976">
    <property type="term" value="F:transcription cis-regulatory region binding"/>
    <property type="evidence" value="ECO:0007669"/>
    <property type="project" value="TreeGrafter"/>
</dbReference>
<dbReference type="OMA" id="NWGGRTK"/>
<proteinExistence type="predicted"/>
<dbReference type="CDD" id="cd00067">
    <property type="entry name" value="GAL4"/>
    <property type="match status" value="1"/>
</dbReference>
<feature type="compositionally biased region" description="Polar residues" evidence="6">
    <location>
        <begin position="84"/>
        <end position="98"/>
    </location>
</feature>
<dbReference type="GO" id="GO:0008270">
    <property type="term" value="F:zinc ion binding"/>
    <property type="evidence" value="ECO:0007669"/>
    <property type="project" value="InterPro"/>
</dbReference>
<dbReference type="Proteomes" id="UP000002035">
    <property type="component" value="Unassembled WGS sequence"/>
</dbReference>
<feature type="region of interest" description="Disordered" evidence="6">
    <location>
        <begin position="185"/>
        <end position="211"/>
    </location>
</feature>
<feature type="compositionally biased region" description="Polar residues" evidence="6">
    <location>
        <begin position="185"/>
        <end position="201"/>
    </location>
</feature>
<dbReference type="GO" id="GO:0045944">
    <property type="term" value="P:positive regulation of transcription by RNA polymerase II"/>
    <property type="evidence" value="ECO:0007669"/>
    <property type="project" value="TreeGrafter"/>
</dbReference>
<dbReference type="InterPro" id="IPR021858">
    <property type="entry name" value="Fun_TF"/>
</dbReference>
<dbReference type="RefSeq" id="XP_002845612.1">
    <property type="nucleotide sequence ID" value="XM_002845566.1"/>
</dbReference>
<feature type="region of interest" description="Disordered" evidence="6">
    <location>
        <begin position="1"/>
        <end position="20"/>
    </location>
</feature>
<feature type="compositionally biased region" description="Low complexity" evidence="6">
    <location>
        <begin position="328"/>
        <end position="340"/>
    </location>
</feature>
<keyword evidence="5" id="KW-0539">Nucleus</keyword>
<dbReference type="STRING" id="554155.C5FS09"/>
<gene>
    <name evidence="8" type="ORF">MCYG_05481</name>
</gene>
<dbReference type="PANTHER" id="PTHR37534:SF43">
    <property type="entry name" value="FINGER DOMAIN PROTEIN, PUTATIVE (AFU_ORTHOLOGUE AFUA_1G01850)-RELATED"/>
    <property type="match status" value="1"/>
</dbReference>
<evidence type="ECO:0000256" key="6">
    <source>
        <dbReference type="SAM" id="MobiDB-lite"/>
    </source>
</evidence>
<dbReference type="InterPro" id="IPR001138">
    <property type="entry name" value="Zn2Cys6_DnaBD"/>
</dbReference>
<dbReference type="GO" id="GO:0005634">
    <property type="term" value="C:nucleus"/>
    <property type="evidence" value="ECO:0007669"/>
    <property type="project" value="UniProtKB-SubCell"/>
</dbReference>
<feature type="domain" description="Zn(2)-C6 fungal-type" evidence="7">
    <location>
        <begin position="14"/>
        <end position="60"/>
    </location>
</feature>
<feature type="region of interest" description="Disordered" evidence="6">
    <location>
        <begin position="68"/>
        <end position="98"/>
    </location>
</feature>
<dbReference type="HOGENOM" id="CLU_008109_0_0_1"/>
<evidence type="ECO:0000256" key="4">
    <source>
        <dbReference type="ARBA" id="ARBA00023163"/>
    </source>
</evidence>
<dbReference type="SMART" id="SM00066">
    <property type="entry name" value="GAL4"/>
    <property type="match status" value="1"/>
</dbReference>
<dbReference type="eggNOG" id="ENOG502QW7R">
    <property type="taxonomic scope" value="Eukaryota"/>
</dbReference>
<sequence length="776" mass="86130">MPRPKKPGAPEPKRRSRKGCWPCKARKVKWYSGEEKPACLNCKRQGDKCDYSIRLNWEGRSKKRAIAENTRLDNESIPPPLSPSTPNSGNDRASGSPISAVNHIFMPIQQYQSQVNKISPGQDGVSTGRFESPIMTTNNVQYLPPSGTSAQTRTTADQAWLPYSPGSNPDTPQGYSTPLLQHQKISPSENNQVIPSSSSTRHVGPPSLMSTSLPSHGFLTNNIPMFLSPSVTTKGSPGSSASDETFLQFSSTSTTGDVNAFSDMHRVSVDSLLSHAIPPGPDPNHVRDYGLDRGEPDLDVHRDIEFLASLRDHSIRDVDSARIIPCYTGSSGTTTPSSSPEGMPMENQRNVTTVFSRGGYYAKPVPIYISRFLSPLPPTLLDSPINMLYFHHFINHTARILVPHDCFMNPFATVLPSMAIEDENILNLLLTYSASHRARLLGHAEPYTRIARWTSSVFPSLRHALNDQNKKTSAATLATAIMLVSLKVISPTTFEVPIRWESHLMTAREIFLARQKADPSHFTGQVNSFLHRWLVYLDLFGSLSSRRAEPPLFNGTYWPLDTPAGKGQDMVLDKELEIDCFMGFTPRCCSLLSRLSVLTHQCDNVRVDPAGRLFTSWHPPAHVLDRAEKLLQDMEAANPVRTRGRRIHHHKPVEPGMAAVDEAYRLAGMIHLHRRVFGRKASDPIVRGLVDALFETLNQVSRGGQEEVCVLFPLFTAGCESQDVGQRQQVSERVQGFESVGMKQIRGARKLMQRSWRGSPAVNVLADDEISGMIMM</sequence>
<dbReference type="EMBL" id="DS995705">
    <property type="protein sequence ID" value="EEQ32662.1"/>
    <property type="molecule type" value="Genomic_DNA"/>
</dbReference>
<keyword evidence="2" id="KW-0805">Transcription regulation</keyword>
<evidence type="ECO:0000256" key="1">
    <source>
        <dbReference type="ARBA" id="ARBA00004123"/>
    </source>
</evidence>
<dbReference type="GO" id="GO:0000981">
    <property type="term" value="F:DNA-binding transcription factor activity, RNA polymerase II-specific"/>
    <property type="evidence" value="ECO:0007669"/>
    <property type="project" value="InterPro"/>
</dbReference>
<feature type="region of interest" description="Disordered" evidence="6">
    <location>
        <begin position="159"/>
        <end position="178"/>
    </location>
</feature>
<organism evidence="8 9">
    <name type="scientific">Arthroderma otae (strain ATCC MYA-4605 / CBS 113480)</name>
    <name type="common">Microsporum canis</name>
    <dbReference type="NCBI Taxonomy" id="554155"/>
    <lineage>
        <taxon>Eukaryota</taxon>
        <taxon>Fungi</taxon>
        <taxon>Dikarya</taxon>
        <taxon>Ascomycota</taxon>
        <taxon>Pezizomycotina</taxon>
        <taxon>Eurotiomycetes</taxon>
        <taxon>Eurotiomycetidae</taxon>
        <taxon>Onygenales</taxon>
        <taxon>Arthrodermataceae</taxon>
        <taxon>Microsporum</taxon>
    </lineage>
</organism>
<evidence type="ECO:0000313" key="9">
    <source>
        <dbReference type="Proteomes" id="UP000002035"/>
    </source>
</evidence>
<dbReference type="Pfam" id="PF11951">
    <property type="entry name" value="Fungal_trans_2"/>
    <property type="match status" value="1"/>
</dbReference>
<dbReference type="Gene3D" id="4.10.240.10">
    <property type="entry name" value="Zn(2)-C6 fungal-type DNA-binding domain"/>
    <property type="match status" value="1"/>
</dbReference>
<name>C5FS09_ARTOC</name>
<dbReference type="GeneID" id="9224618"/>
<evidence type="ECO:0000256" key="2">
    <source>
        <dbReference type="ARBA" id="ARBA00023015"/>
    </source>
</evidence>
<evidence type="ECO:0000313" key="8">
    <source>
        <dbReference type="EMBL" id="EEQ32662.1"/>
    </source>
</evidence>
<feature type="region of interest" description="Disordered" evidence="6">
    <location>
        <begin position="327"/>
        <end position="346"/>
    </location>
</feature>